<name>A0A2P6U573_CHLSO</name>
<comment type="similarity">
    <text evidence="1">Belongs to the NAD kinase family.</text>
</comment>
<evidence type="ECO:0000256" key="3">
    <source>
        <dbReference type="ARBA" id="ARBA00022741"/>
    </source>
</evidence>
<keyword evidence="3" id="KW-0547">Nucleotide-binding</keyword>
<evidence type="ECO:0000256" key="1">
    <source>
        <dbReference type="ARBA" id="ARBA00010995"/>
    </source>
</evidence>
<dbReference type="GO" id="GO:0003951">
    <property type="term" value="F:NAD+ kinase activity"/>
    <property type="evidence" value="ECO:0007669"/>
    <property type="project" value="InterPro"/>
</dbReference>
<organism evidence="10 11">
    <name type="scientific">Chlorella sorokiniana</name>
    <name type="common">Freshwater green alga</name>
    <dbReference type="NCBI Taxonomy" id="3076"/>
    <lineage>
        <taxon>Eukaryota</taxon>
        <taxon>Viridiplantae</taxon>
        <taxon>Chlorophyta</taxon>
        <taxon>core chlorophytes</taxon>
        <taxon>Trebouxiophyceae</taxon>
        <taxon>Chlorellales</taxon>
        <taxon>Chlorellaceae</taxon>
        <taxon>Chlorella clade</taxon>
        <taxon>Chlorella</taxon>
    </lineage>
</organism>
<feature type="compositionally biased region" description="Low complexity" evidence="9">
    <location>
        <begin position="38"/>
        <end position="48"/>
    </location>
</feature>
<dbReference type="Pfam" id="PF01513">
    <property type="entry name" value="NAD_kinase"/>
    <property type="match status" value="1"/>
</dbReference>
<keyword evidence="7" id="KW-0520">NAD</keyword>
<keyword evidence="4 10" id="KW-0418">Kinase</keyword>
<evidence type="ECO:0000256" key="7">
    <source>
        <dbReference type="ARBA" id="ARBA00023027"/>
    </source>
</evidence>
<dbReference type="InterPro" id="IPR016064">
    <property type="entry name" value="NAD/diacylglycerol_kinase_sf"/>
</dbReference>
<comment type="caution">
    <text evidence="10">The sequence shown here is derived from an EMBL/GenBank/DDBJ whole genome shotgun (WGS) entry which is preliminary data.</text>
</comment>
<evidence type="ECO:0000256" key="5">
    <source>
        <dbReference type="ARBA" id="ARBA00022840"/>
    </source>
</evidence>
<feature type="compositionally biased region" description="Low complexity" evidence="9">
    <location>
        <begin position="101"/>
        <end position="112"/>
    </location>
</feature>
<dbReference type="GO" id="GO:0006741">
    <property type="term" value="P:NADP+ biosynthetic process"/>
    <property type="evidence" value="ECO:0007669"/>
    <property type="project" value="InterPro"/>
</dbReference>
<proteinExistence type="inferred from homology"/>
<feature type="region of interest" description="Disordered" evidence="9">
    <location>
        <begin position="324"/>
        <end position="352"/>
    </location>
</feature>
<dbReference type="OrthoDB" id="24581at2759"/>
<evidence type="ECO:0000313" key="10">
    <source>
        <dbReference type="EMBL" id="PRW61476.1"/>
    </source>
</evidence>
<dbReference type="GO" id="GO:0005524">
    <property type="term" value="F:ATP binding"/>
    <property type="evidence" value="ECO:0007669"/>
    <property type="project" value="UniProtKB-KW"/>
</dbReference>
<evidence type="ECO:0000313" key="11">
    <source>
        <dbReference type="Proteomes" id="UP000239899"/>
    </source>
</evidence>
<sequence>MDDEGDVPPCAPCARAQQPPVAIDELLAGVEAAVAEARRQASSAQAQAKLWQSRFEHERQLREQAQELAQQQVEQQQDEAPASPGGRSRSPFAGRATPHGSAASPSALPDAAHGGILRSPPHMLQLHLADRSLSVRSAVAHASAVAHVSPPQPAARRHTAPALRTSTPLGSPELLDQLSSTASRLEALREELERDLAAGQAADGSLALSRLSSMLAACSLLRDASAAVAGGGLGGEGAAELAPQDSCDQREEGQEVALHDDGAAGVGATAAAAVSVALAQSWAAAAGARQASFRHAAAAEGAVRPGKARFKLVAAVPRSYRKAYERGGQPHPSRASLADTAGSGGPGGPVHGYASRASLSDLEVGSPATARMGSRGTPFQSTAALVNLADAEPNSLDESQEATWRASGQHLKLQWLSAPSAVLVVYKPVPAVFHSAVLVVAWLLQRGLTVWVEPEAHAELAPAVEQYLQGGTLPPASSAAEGGSGSGSKSAGISIPASESSGGPQANGSGFATAAAYSVSDSSIKRRMGSAAALGTSPLGGSIGSYGAGSLSSAVAVLGSSPAGGGSGPGLQHTGSAPHLAGGSPLSSYDSHDGNATAALHGMPPPLRPQAALDVSRQLRTWPDPSACGCSPAVPPAVGHQLDMVVTLGGDGTVLWTCGLFAAGPVPPLVPFAMGSLGFMTPFGISHMEAVLNGVTGLERGVPLMLRHRLQCRIIRGNSSSPDLTSGAPSCQEEFVVLNEVVIDRGMKPQLCNLQCYVDKNHVTVVQGDGLIVATPTGSTAYNLAAGGAMVHPAVPCFLFTPICPHSLSSRPLVLPEHVALRVKVPLDSRSSAFCSFDGRSRQELRPGDSVLISMSQWPAPMVCALDASHDWFLSMREGLSWNVRKQQGGKGQ</sequence>
<dbReference type="HAMAP" id="MF_00361">
    <property type="entry name" value="NAD_kinase"/>
    <property type="match status" value="1"/>
</dbReference>
<dbReference type="PANTHER" id="PTHR20275">
    <property type="entry name" value="NAD KINASE"/>
    <property type="match status" value="1"/>
</dbReference>
<keyword evidence="11" id="KW-1185">Reference proteome</keyword>
<dbReference type="InterPro" id="IPR017438">
    <property type="entry name" value="ATP-NAD_kinase_N"/>
</dbReference>
<protein>
    <submittedName>
        <fullName evidence="10">NAD(H) kinase 1</fullName>
    </submittedName>
</protein>
<dbReference type="Pfam" id="PF20143">
    <property type="entry name" value="NAD_kinase_C"/>
    <property type="match status" value="1"/>
</dbReference>
<evidence type="ECO:0000256" key="2">
    <source>
        <dbReference type="ARBA" id="ARBA00022679"/>
    </source>
</evidence>
<evidence type="ECO:0000256" key="8">
    <source>
        <dbReference type="SAM" id="Coils"/>
    </source>
</evidence>
<dbReference type="FunFam" id="2.60.200.30:FF:000009">
    <property type="entry name" value="Poly(P)/ATP NAD kinase"/>
    <property type="match status" value="1"/>
</dbReference>
<keyword evidence="2" id="KW-0808">Transferase</keyword>
<dbReference type="STRING" id="3076.A0A2P6U573"/>
<dbReference type="EMBL" id="LHPG02000001">
    <property type="protein sequence ID" value="PRW61476.1"/>
    <property type="molecule type" value="Genomic_DNA"/>
</dbReference>
<feature type="region of interest" description="Disordered" evidence="9">
    <location>
        <begin position="565"/>
        <end position="604"/>
    </location>
</feature>
<evidence type="ECO:0000256" key="6">
    <source>
        <dbReference type="ARBA" id="ARBA00022857"/>
    </source>
</evidence>
<keyword evidence="6" id="KW-0521">NADP</keyword>
<reference evidence="10 11" key="1">
    <citation type="journal article" date="2018" name="Plant J.">
        <title>Genome sequences of Chlorella sorokiniana UTEX 1602 and Micractinium conductrix SAG 241.80: implications to maltose excretion by a green alga.</title>
        <authorList>
            <person name="Arriola M.B."/>
            <person name="Velmurugan N."/>
            <person name="Zhang Y."/>
            <person name="Plunkett M.H."/>
            <person name="Hondzo H."/>
            <person name="Barney B.M."/>
        </authorList>
    </citation>
    <scope>NUCLEOTIDE SEQUENCE [LARGE SCALE GENOMIC DNA]</scope>
    <source>
        <strain evidence="11">UTEX 1602</strain>
    </source>
</reference>
<dbReference type="GO" id="GO:0019674">
    <property type="term" value="P:NAD+ metabolic process"/>
    <property type="evidence" value="ECO:0007669"/>
    <property type="project" value="InterPro"/>
</dbReference>
<feature type="region of interest" description="Disordered" evidence="9">
    <location>
        <begin position="38"/>
        <end position="116"/>
    </location>
</feature>
<accession>A0A2P6U573</accession>
<dbReference type="SUPFAM" id="SSF111331">
    <property type="entry name" value="NAD kinase/diacylglycerol kinase-like"/>
    <property type="match status" value="1"/>
</dbReference>
<feature type="coiled-coil region" evidence="8">
    <location>
        <begin position="175"/>
        <end position="202"/>
    </location>
</feature>
<feature type="region of interest" description="Disordered" evidence="9">
    <location>
        <begin position="472"/>
        <end position="506"/>
    </location>
</feature>
<dbReference type="InterPro" id="IPR017437">
    <property type="entry name" value="ATP-NAD_kinase_PpnK-typ_C"/>
</dbReference>
<feature type="compositionally biased region" description="Basic and acidic residues" evidence="9">
    <location>
        <begin position="54"/>
        <end position="65"/>
    </location>
</feature>
<dbReference type="PANTHER" id="PTHR20275:SF0">
    <property type="entry name" value="NAD KINASE"/>
    <property type="match status" value="1"/>
</dbReference>
<keyword evidence="5" id="KW-0067">ATP-binding</keyword>
<evidence type="ECO:0000256" key="9">
    <source>
        <dbReference type="SAM" id="MobiDB-lite"/>
    </source>
</evidence>
<dbReference type="InterPro" id="IPR002504">
    <property type="entry name" value="NADK"/>
</dbReference>
<feature type="compositionally biased region" description="Low complexity" evidence="9">
    <location>
        <begin position="66"/>
        <end position="75"/>
    </location>
</feature>
<feature type="compositionally biased region" description="Low complexity" evidence="9">
    <location>
        <begin position="474"/>
        <end position="498"/>
    </location>
</feature>
<dbReference type="AlphaFoldDB" id="A0A2P6U573"/>
<dbReference type="Gene3D" id="3.40.50.10330">
    <property type="entry name" value="Probable inorganic polyphosphate/atp-NAD kinase, domain 1"/>
    <property type="match status" value="1"/>
</dbReference>
<evidence type="ECO:0000256" key="4">
    <source>
        <dbReference type="ARBA" id="ARBA00022777"/>
    </source>
</evidence>
<keyword evidence="8" id="KW-0175">Coiled coil</keyword>
<dbReference type="Proteomes" id="UP000239899">
    <property type="component" value="Unassembled WGS sequence"/>
</dbReference>
<dbReference type="Gene3D" id="2.60.200.30">
    <property type="entry name" value="Probable inorganic polyphosphate/atp-NAD kinase, domain 2"/>
    <property type="match status" value="1"/>
</dbReference>
<gene>
    <name evidence="10" type="ORF">C2E21_0304</name>
</gene>